<keyword evidence="7" id="KW-1185">Reference proteome</keyword>
<dbReference type="RefSeq" id="WP_197356657.1">
    <property type="nucleotide sequence ID" value="NZ_CP036298.1"/>
</dbReference>
<evidence type="ECO:0000313" key="7">
    <source>
        <dbReference type="Proteomes" id="UP000318017"/>
    </source>
</evidence>
<dbReference type="InterPro" id="IPR009056">
    <property type="entry name" value="Cyt_c-like_dom"/>
</dbReference>
<organism evidence="6 7">
    <name type="scientific">Aureliella helgolandensis</name>
    <dbReference type="NCBI Taxonomy" id="2527968"/>
    <lineage>
        <taxon>Bacteria</taxon>
        <taxon>Pseudomonadati</taxon>
        <taxon>Planctomycetota</taxon>
        <taxon>Planctomycetia</taxon>
        <taxon>Pirellulales</taxon>
        <taxon>Pirellulaceae</taxon>
        <taxon>Aureliella</taxon>
    </lineage>
</organism>
<dbReference type="Proteomes" id="UP000318017">
    <property type="component" value="Chromosome"/>
</dbReference>
<dbReference type="InterPro" id="IPR011042">
    <property type="entry name" value="6-blade_b-propeller_TolB-like"/>
</dbReference>
<dbReference type="SUPFAM" id="SSF48371">
    <property type="entry name" value="ARM repeat"/>
    <property type="match status" value="1"/>
</dbReference>
<dbReference type="InterPro" id="IPR016024">
    <property type="entry name" value="ARM-type_fold"/>
</dbReference>
<evidence type="ECO:0000256" key="1">
    <source>
        <dbReference type="ARBA" id="ARBA00022617"/>
    </source>
</evidence>
<accession>A0A518G678</accession>
<dbReference type="Pfam" id="PF00034">
    <property type="entry name" value="Cytochrom_C"/>
    <property type="match status" value="1"/>
</dbReference>
<dbReference type="PANTHER" id="PTHR33546:SF1">
    <property type="entry name" value="LARGE, MULTIFUNCTIONAL SECRETED PROTEIN"/>
    <property type="match status" value="1"/>
</dbReference>
<feature type="domain" description="Cytochrome c" evidence="5">
    <location>
        <begin position="891"/>
        <end position="1023"/>
    </location>
</feature>
<keyword evidence="2 4" id="KW-0479">Metal-binding</keyword>
<reference evidence="6 7" key="1">
    <citation type="submission" date="2019-02" db="EMBL/GenBank/DDBJ databases">
        <title>Deep-cultivation of Planctomycetes and their phenomic and genomic characterization uncovers novel biology.</title>
        <authorList>
            <person name="Wiegand S."/>
            <person name="Jogler M."/>
            <person name="Boedeker C."/>
            <person name="Pinto D."/>
            <person name="Vollmers J."/>
            <person name="Rivas-Marin E."/>
            <person name="Kohn T."/>
            <person name="Peeters S.H."/>
            <person name="Heuer A."/>
            <person name="Rast P."/>
            <person name="Oberbeckmann S."/>
            <person name="Bunk B."/>
            <person name="Jeske O."/>
            <person name="Meyerdierks A."/>
            <person name="Storesund J.E."/>
            <person name="Kallscheuer N."/>
            <person name="Luecker S."/>
            <person name="Lage O.M."/>
            <person name="Pohl T."/>
            <person name="Merkel B.J."/>
            <person name="Hornburger P."/>
            <person name="Mueller R.-W."/>
            <person name="Bruemmer F."/>
            <person name="Labrenz M."/>
            <person name="Spormann A.M."/>
            <person name="Op den Camp H."/>
            <person name="Overmann J."/>
            <person name="Amann R."/>
            <person name="Jetten M.S.M."/>
            <person name="Mascher T."/>
            <person name="Medema M.H."/>
            <person name="Devos D.P."/>
            <person name="Kaster A.-K."/>
            <person name="Ovreas L."/>
            <person name="Rohde M."/>
            <person name="Galperin M.Y."/>
            <person name="Jogler C."/>
        </authorList>
    </citation>
    <scope>NUCLEOTIDE SEQUENCE [LARGE SCALE GENOMIC DNA]</scope>
    <source>
        <strain evidence="6 7">Q31a</strain>
    </source>
</reference>
<dbReference type="Gene3D" id="2.120.10.30">
    <property type="entry name" value="TolB, C-terminal domain"/>
    <property type="match status" value="1"/>
</dbReference>
<gene>
    <name evidence="6" type="ORF">Q31a_24130</name>
</gene>
<protein>
    <submittedName>
        <fullName evidence="6">Cytochrome c</fullName>
    </submittedName>
</protein>
<dbReference type="SUPFAM" id="SSF46626">
    <property type="entry name" value="Cytochrome c"/>
    <property type="match status" value="1"/>
</dbReference>
<evidence type="ECO:0000256" key="3">
    <source>
        <dbReference type="ARBA" id="ARBA00023004"/>
    </source>
</evidence>
<dbReference type="GO" id="GO:0046872">
    <property type="term" value="F:metal ion binding"/>
    <property type="evidence" value="ECO:0007669"/>
    <property type="project" value="UniProtKB-KW"/>
</dbReference>
<dbReference type="InterPro" id="IPR013428">
    <property type="entry name" value="Membrane-bound_put_N"/>
</dbReference>
<sequence>MARNCIRTVVVYLLALVGWLAPGQSVAQVPFPEIYNSEPSTEEPISPEAALAALSLPDGFTASLFAAEPQVQNPIATCVDGRGRVWVAENYTYAERSQRFDLNLNDRVVVHEDVDGDGVADSRVVFTDSVQMLTGIVVGRGGVWLMCPPQLLFVPDANDDLLPDGVPQVVLDGFHVARENYHNFANGLSWGPDGWLYGRCGASCPGELGIPGCLDADRIPIRGGIWRYHPQRHLVEALTQGTTNPWGHDWNALGELFFINTVNGHLWHMIPGAHYVRPHTLDANPYSYELIDMHADHWHFDTGKSWTQSRDGAANDFGGGHAHIGMLIYQEETWPQEFQGDLFTINMHGRRWNREHLQPQGSGYVGVHAADMVFSDDPWFRGMDIKSLPDGNVLLIDWSDTGECHDSTGVHRTSGRIFKISHESPEGAQALGPRLEPLRSSDLLELARLQVEGSTWQSRRARERTAYLQTQASDSPAATEYLRQVLRDSGSASVEARLRALWGLQTLDAMDGSELRQLLGDDAPAIRVWAIRLLTDLWPLDTSLGERPARQDAEIEESMLEMLSDMARRETAAEVRLALASTLQRLPLERRAALASNLVRHVADAGDHNLPLMVWYGLMPLGDEHLGALLEVLRACEWPTTRRLIARRIAEQAETAPQVFEQLIALAAEKDSHFQADIVAGVGQGVAGRRQVTAPKSWQLLSKQLQGEAGPDLRSQVQNLNILFGDGRTIGELKSIVADRKADLALRKTALQTLVDARAEGIVELTLGLLNERFLNSVAAQALARETSDEVGDALVKAYGRFHPSERSGLISILSSRPAWSHALLEAVADGAVDRTEISPFQARQIAGHGDPALDAQLLQVWGQVRVSSAEKQQLIAQLKQQLTNKVLAEGDKQAGRALFEKSCIACHQLFGAGGQIGPDLTGAQRSNLDFLLENIIDPSAVVTTEFRATLLMLEDGRVLTGLLTNQSENSLTLATQEQVFTIPTEDVIERKKSNASTMPEGLLSQLSPTQIRDLFAYLQSKMQVPLQP</sequence>
<keyword evidence="1 4" id="KW-0349">Heme</keyword>
<dbReference type="KEGG" id="ahel:Q31a_24130"/>
<dbReference type="Gene3D" id="1.10.760.10">
    <property type="entry name" value="Cytochrome c-like domain"/>
    <property type="match status" value="1"/>
</dbReference>
<dbReference type="PROSITE" id="PS51007">
    <property type="entry name" value="CYTC"/>
    <property type="match status" value="1"/>
</dbReference>
<evidence type="ECO:0000256" key="2">
    <source>
        <dbReference type="ARBA" id="ARBA00022723"/>
    </source>
</evidence>
<dbReference type="EMBL" id="CP036298">
    <property type="protein sequence ID" value="QDV24100.1"/>
    <property type="molecule type" value="Genomic_DNA"/>
</dbReference>
<dbReference type="InterPro" id="IPR055557">
    <property type="entry name" value="DUF7133"/>
</dbReference>
<proteinExistence type="predicted"/>
<dbReference type="AlphaFoldDB" id="A0A518G678"/>
<dbReference type="GO" id="GO:0009055">
    <property type="term" value="F:electron transfer activity"/>
    <property type="evidence" value="ECO:0007669"/>
    <property type="project" value="InterPro"/>
</dbReference>
<dbReference type="InterPro" id="IPR036909">
    <property type="entry name" value="Cyt_c-like_dom_sf"/>
</dbReference>
<keyword evidence="3 4" id="KW-0408">Iron</keyword>
<dbReference type="GO" id="GO:0020037">
    <property type="term" value="F:heme binding"/>
    <property type="evidence" value="ECO:0007669"/>
    <property type="project" value="InterPro"/>
</dbReference>
<evidence type="ECO:0000256" key="4">
    <source>
        <dbReference type="PROSITE-ProRule" id="PRU00433"/>
    </source>
</evidence>
<dbReference type="PANTHER" id="PTHR33546">
    <property type="entry name" value="LARGE, MULTIFUNCTIONAL SECRETED PROTEIN-RELATED"/>
    <property type="match status" value="1"/>
</dbReference>
<evidence type="ECO:0000313" key="6">
    <source>
        <dbReference type="EMBL" id="QDV24100.1"/>
    </source>
</evidence>
<dbReference type="NCBIfam" id="TIGR02604">
    <property type="entry name" value="Piru_Ver_Nterm"/>
    <property type="match status" value="1"/>
</dbReference>
<dbReference type="InterPro" id="IPR013427">
    <property type="entry name" value="Haem-bd_dom_put"/>
</dbReference>
<dbReference type="Pfam" id="PF23500">
    <property type="entry name" value="DUF7133"/>
    <property type="match status" value="1"/>
</dbReference>
<dbReference type="NCBIfam" id="TIGR02603">
    <property type="entry name" value="CxxCH_TIGR02603"/>
    <property type="match status" value="1"/>
</dbReference>
<evidence type="ECO:0000259" key="5">
    <source>
        <dbReference type="PROSITE" id="PS51007"/>
    </source>
</evidence>
<name>A0A518G678_9BACT</name>
<dbReference type="SUPFAM" id="SSF63825">
    <property type="entry name" value="YWTD domain"/>
    <property type="match status" value="1"/>
</dbReference>